<dbReference type="EMBL" id="JACNJD010000335">
    <property type="protein sequence ID" value="MBC8178989.1"/>
    <property type="molecule type" value="Genomic_DNA"/>
</dbReference>
<comment type="caution">
    <text evidence="2">The sequence shown here is derived from an EMBL/GenBank/DDBJ whole genome shotgun (WGS) entry which is preliminary data.</text>
</comment>
<dbReference type="CDD" id="cd00038">
    <property type="entry name" value="CAP_ED"/>
    <property type="match status" value="1"/>
</dbReference>
<dbReference type="Pfam" id="PF00027">
    <property type="entry name" value="cNMP_binding"/>
    <property type="match status" value="1"/>
</dbReference>
<dbReference type="AlphaFoldDB" id="A0A8J6T8Z6"/>
<reference evidence="2 3" key="1">
    <citation type="submission" date="2020-08" db="EMBL/GenBank/DDBJ databases">
        <title>Bridging the membrane lipid divide: bacteria of the FCB group superphylum have the potential to synthesize archaeal ether lipids.</title>
        <authorList>
            <person name="Villanueva L."/>
            <person name="Von Meijenfeldt F.A.B."/>
            <person name="Westbye A.B."/>
            <person name="Yadav S."/>
            <person name="Hopmans E.C."/>
            <person name="Dutilh B.E."/>
            <person name="Sinninghe Damste J.S."/>
        </authorList>
    </citation>
    <scope>NUCLEOTIDE SEQUENCE [LARGE SCALE GENOMIC DNA]</scope>
    <source>
        <strain evidence="2">NIOZ-UU27</strain>
    </source>
</reference>
<dbReference type="SMART" id="SM00100">
    <property type="entry name" value="cNMP"/>
    <property type="match status" value="1"/>
</dbReference>
<evidence type="ECO:0000313" key="2">
    <source>
        <dbReference type="EMBL" id="MBC8178989.1"/>
    </source>
</evidence>
<name>A0A8J6T8Z6_9DELT</name>
<dbReference type="InterPro" id="IPR018490">
    <property type="entry name" value="cNMP-bd_dom_sf"/>
</dbReference>
<accession>A0A8J6T8Z6</accession>
<dbReference type="PROSITE" id="PS50042">
    <property type="entry name" value="CNMP_BINDING_3"/>
    <property type="match status" value="1"/>
</dbReference>
<dbReference type="Proteomes" id="UP000650524">
    <property type="component" value="Unassembled WGS sequence"/>
</dbReference>
<proteinExistence type="predicted"/>
<feature type="domain" description="Cyclic nucleotide-binding" evidence="1">
    <location>
        <begin position="6"/>
        <end position="107"/>
    </location>
</feature>
<evidence type="ECO:0000313" key="3">
    <source>
        <dbReference type="Proteomes" id="UP000650524"/>
    </source>
</evidence>
<protein>
    <submittedName>
        <fullName evidence="2">Crp/Fnr family transcriptional regulator</fullName>
    </submittedName>
</protein>
<dbReference type="GO" id="GO:0003700">
    <property type="term" value="F:DNA-binding transcription factor activity"/>
    <property type="evidence" value="ECO:0007669"/>
    <property type="project" value="TreeGrafter"/>
</dbReference>
<dbReference type="SUPFAM" id="SSF51206">
    <property type="entry name" value="cAMP-binding domain-like"/>
    <property type="match status" value="1"/>
</dbReference>
<dbReference type="Gene3D" id="2.60.120.10">
    <property type="entry name" value="Jelly Rolls"/>
    <property type="match status" value="1"/>
</dbReference>
<dbReference type="PANTHER" id="PTHR24567:SF74">
    <property type="entry name" value="HTH-TYPE TRANSCRIPTIONAL REGULATOR ARCR"/>
    <property type="match status" value="1"/>
</dbReference>
<dbReference type="InterPro" id="IPR014710">
    <property type="entry name" value="RmlC-like_jellyroll"/>
</dbReference>
<dbReference type="InterPro" id="IPR000595">
    <property type="entry name" value="cNMP-bd_dom"/>
</dbReference>
<gene>
    <name evidence="2" type="ORF">H8E19_16415</name>
</gene>
<dbReference type="GO" id="GO:0005829">
    <property type="term" value="C:cytosol"/>
    <property type="evidence" value="ECO:0007669"/>
    <property type="project" value="TreeGrafter"/>
</dbReference>
<dbReference type="PANTHER" id="PTHR24567">
    <property type="entry name" value="CRP FAMILY TRANSCRIPTIONAL REGULATORY PROTEIN"/>
    <property type="match status" value="1"/>
</dbReference>
<organism evidence="2 3">
    <name type="scientific">Candidatus Desulfacyla euxinica</name>
    <dbReference type="NCBI Taxonomy" id="2841693"/>
    <lineage>
        <taxon>Bacteria</taxon>
        <taxon>Deltaproteobacteria</taxon>
        <taxon>Candidatus Desulfacyla</taxon>
    </lineage>
</organism>
<dbReference type="InterPro" id="IPR050397">
    <property type="entry name" value="Env_Response_Regulators"/>
</dbReference>
<sequence length="138" mass="15173">MHEPDPFKGIPSHVINEIAEHVAVEQFPAGHVLFEKGKFADTLYILEDGAIDISVVGEKRLSLAVNEPGEMFGWSALVEPNEYTATAQCVKESKVIKVDGELLARVFERHPSEGLTVMRRLAGVVASRLVSSYQEILA</sequence>
<evidence type="ECO:0000259" key="1">
    <source>
        <dbReference type="PROSITE" id="PS50042"/>
    </source>
</evidence>